<name>U4TLR4_9LACO</name>
<dbReference type="RefSeq" id="WP_022529682.1">
    <property type="nucleotide sequence ID" value="NZ_KI271589.1"/>
</dbReference>
<dbReference type="NCBIfam" id="TIGR01655">
    <property type="entry name" value="yxeA_fam"/>
    <property type="match status" value="1"/>
</dbReference>
<dbReference type="PROSITE" id="PS51257">
    <property type="entry name" value="PROKAR_LIPOPROTEIN"/>
    <property type="match status" value="1"/>
</dbReference>
<reference evidence="3" key="1">
    <citation type="journal article" date="2013" name="Genome Announc.">
        <title>Whole-Genome Sequencing of Lactobacillus shenzhenensis Strain LY-73T.</title>
        <authorList>
            <person name="Lin Z."/>
            <person name="Liu Z."/>
            <person name="Yang R."/>
            <person name="Zou Y."/>
            <person name="Wan D."/>
            <person name="Chen J."/>
            <person name="Guo M."/>
            <person name="Zhao J."/>
            <person name="Fang C."/>
            <person name="Yang R."/>
            <person name="Liu F."/>
        </authorList>
    </citation>
    <scope>NUCLEOTIDE SEQUENCE [LARGE SCALE GENOMIC DNA]</scope>
    <source>
        <strain evidence="3">LY-73</strain>
    </source>
</reference>
<dbReference type="InterPro" id="IPR036166">
    <property type="entry name" value="YxeA-like_sf"/>
</dbReference>
<gene>
    <name evidence="2" type="ORF">L248_3097</name>
</gene>
<dbReference type="HOGENOM" id="CLU_126418_1_0_9"/>
<keyword evidence="1" id="KW-0732">Signal</keyword>
<evidence type="ECO:0008006" key="4">
    <source>
        <dbReference type="Google" id="ProtNLM"/>
    </source>
</evidence>
<evidence type="ECO:0000256" key="1">
    <source>
        <dbReference type="SAM" id="SignalP"/>
    </source>
</evidence>
<keyword evidence="3" id="KW-1185">Reference proteome</keyword>
<dbReference type="SUPFAM" id="SSF159121">
    <property type="entry name" value="BC4932-like"/>
    <property type="match status" value="1"/>
</dbReference>
<evidence type="ECO:0000313" key="3">
    <source>
        <dbReference type="Proteomes" id="UP000030647"/>
    </source>
</evidence>
<proteinExistence type="predicted"/>
<dbReference type="Proteomes" id="UP000030647">
    <property type="component" value="Unassembled WGS sequence"/>
</dbReference>
<protein>
    <recommendedName>
        <fullName evidence="4">YxeA</fullName>
    </recommendedName>
</protein>
<feature type="chain" id="PRO_5038653452" description="YxeA" evidence="1">
    <location>
        <begin position="19"/>
        <end position="108"/>
    </location>
</feature>
<sequence>MKKFMLVLVSLLTLFTLAGCNRGTAYYYHIEDQGTRFASKDKNGVVQAHLYRYDVTAKDAEGKEHKISFTTVKDAPLKMHAWLKLTAKNGEITSWEQVQPNEVPEKAR</sequence>
<dbReference type="Gene3D" id="2.40.50.480">
    <property type="match status" value="1"/>
</dbReference>
<dbReference type="Pfam" id="PF06486">
    <property type="entry name" value="DUF1093"/>
    <property type="match status" value="1"/>
</dbReference>
<dbReference type="EMBL" id="KI271589">
    <property type="protein sequence ID" value="ERL65159.1"/>
    <property type="molecule type" value="Genomic_DNA"/>
</dbReference>
<dbReference type="AlphaFoldDB" id="U4TLR4"/>
<dbReference type="InterPro" id="IPR006542">
    <property type="entry name" value="DUF1093"/>
</dbReference>
<dbReference type="STRING" id="1231336.L248_3097"/>
<dbReference type="OrthoDB" id="2243114at2"/>
<organism evidence="2 3">
    <name type="scientific">Schleiferilactobacillus shenzhenensis LY-73</name>
    <dbReference type="NCBI Taxonomy" id="1231336"/>
    <lineage>
        <taxon>Bacteria</taxon>
        <taxon>Bacillati</taxon>
        <taxon>Bacillota</taxon>
        <taxon>Bacilli</taxon>
        <taxon>Lactobacillales</taxon>
        <taxon>Lactobacillaceae</taxon>
        <taxon>Schleiferilactobacillus</taxon>
    </lineage>
</organism>
<evidence type="ECO:0000313" key="2">
    <source>
        <dbReference type="EMBL" id="ERL65159.1"/>
    </source>
</evidence>
<accession>U4TLR4</accession>
<dbReference type="PANTHER" id="PTHR36433">
    <property type="entry name" value="HYPOTHETICAL CYTOSOLIC PROTEIN"/>
    <property type="match status" value="1"/>
</dbReference>
<dbReference type="PANTHER" id="PTHR36433:SF2">
    <property type="entry name" value="YXEA FAMILY PROTEIN"/>
    <property type="match status" value="1"/>
</dbReference>
<feature type="signal peptide" evidence="1">
    <location>
        <begin position="1"/>
        <end position="18"/>
    </location>
</feature>